<evidence type="ECO:0000313" key="3">
    <source>
        <dbReference type="Proteomes" id="UP001153269"/>
    </source>
</evidence>
<gene>
    <name evidence="2" type="ORF">PLEPLA_LOCUS20811</name>
</gene>
<name>A0A9N7ULN0_PLEPL</name>
<keyword evidence="3" id="KW-1185">Reference proteome</keyword>
<proteinExistence type="predicted"/>
<evidence type="ECO:0000313" key="2">
    <source>
        <dbReference type="EMBL" id="CAB1432727.1"/>
    </source>
</evidence>
<dbReference type="AlphaFoldDB" id="A0A9N7ULN0"/>
<accession>A0A9N7ULN0</accession>
<reference evidence="2" key="1">
    <citation type="submission" date="2020-03" db="EMBL/GenBank/DDBJ databases">
        <authorList>
            <person name="Weist P."/>
        </authorList>
    </citation>
    <scope>NUCLEOTIDE SEQUENCE</scope>
</reference>
<feature type="region of interest" description="Disordered" evidence="1">
    <location>
        <begin position="1"/>
        <end position="34"/>
    </location>
</feature>
<protein>
    <submittedName>
        <fullName evidence="2">Uncharacterized protein</fullName>
    </submittedName>
</protein>
<organism evidence="2 3">
    <name type="scientific">Pleuronectes platessa</name>
    <name type="common">European plaice</name>
    <dbReference type="NCBI Taxonomy" id="8262"/>
    <lineage>
        <taxon>Eukaryota</taxon>
        <taxon>Metazoa</taxon>
        <taxon>Chordata</taxon>
        <taxon>Craniata</taxon>
        <taxon>Vertebrata</taxon>
        <taxon>Euteleostomi</taxon>
        <taxon>Actinopterygii</taxon>
        <taxon>Neopterygii</taxon>
        <taxon>Teleostei</taxon>
        <taxon>Neoteleostei</taxon>
        <taxon>Acanthomorphata</taxon>
        <taxon>Carangaria</taxon>
        <taxon>Pleuronectiformes</taxon>
        <taxon>Pleuronectoidei</taxon>
        <taxon>Pleuronectidae</taxon>
        <taxon>Pleuronectes</taxon>
    </lineage>
</organism>
<dbReference type="EMBL" id="CADEAL010001469">
    <property type="protein sequence ID" value="CAB1432727.1"/>
    <property type="molecule type" value="Genomic_DNA"/>
</dbReference>
<comment type="caution">
    <text evidence="2">The sequence shown here is derived from an EMBL/GenBank/DDBJ whole genome shotgun (WGS) entry which is preliminary data.</text>
</comment>
<sequence length="159" mass="17617">MAANLTPVPRTKVHSPIDPEEQRGAPQAKEPLAEPDSVGVGFLCQLRWAVEEWGREEKEFFELSCRPCYAPGPCVDVGKGPSLDRKLEPKRTRLIRCRGPNPSLSPPPGHWTSFPRDVISTRTSDSLNRPQTRNFGGSVRCAERNGSNLPAVWLIFASV</sequence>
<dbReference type="Proteomes" id="UP001153269">
    <property type="component" value="Unassembled WGS sequence"/>
</dbReference>
<evidence type="ECO:0000256" key="1">
    <source>
        <dbReference type="SAM" id="MobiDB-lite"/>
    </source>
</evidence>